<dbReference type="PROSITE" id="PS51892">
    <property type="entry name" value="SUBTILASE"/>
    <property type="match status" value="1"/>
</dbReference>
<dbReference type="Gene3D" id="2.60.120.260">
    <property type="entry name" value="Galactose-binding domain-like"/>
    <property type="match status" value="2"/>
</dbReference>
<feature type="active site" description="Charge relay system" evidence="5">
    <location>
        <position position="201"/>
    </location>
</feature>
<dbReference type="SUPFAM" id="SSF49785">
    <property type="entry name" value="Galactose-binding domain-like"/>
    <property type="match status" value="2"/>
</dbReference>
<keyword evidence="8" id="KW-1185">Reference proteome</keyword>
<feature type="active site" description="Charge relay system" evidence="5">
    <location>
        <position position="255"/>
    </location>
</feature>
<dbReference type="InterPro" id="IPR023828">
    <property type="entry name" value="Peptidase_S8_Ser-AS"/>
</dbReference>
<dbReference type="SUPFAM" id="SSF52743">
    <property type="entry name" value="Subtilisin-like"/>
    <property type="match status" value="1"/>
</dbReference>
<evidence type="ECO:0000256" key="5">
    <source>
        <dbReference type="PROSITE-ProRule" id="PRU01240"/>
    </source>
</evidence>
<evidence type="ECO:0000256" key="1">
    <source>
        <dbReference type="ARBA" id="ARBA00011073"/>
    </source>
</evidence>
<name>A0A4D7K0R0_9BACT</name>
<dbReference type="EMBL" id="CP028923">
    <property type="protein sequence ID" value="QCK16515.1"/>
    <property type="molecule type" value="Genomic_DNA"/>
</dbReference>
<dbReference type="Pfam" id="PF00082">
    <property type="entry name" value="Peptidase_S8"/>
    <property type="match status" value="1"/>
</dbReference>
<dbReference type="InterPro" id="IPR008979">
    <property type="entry name" value="Galactose-bd-like_sf"/>
</dbReference>
<dbReference type="GO" id="GO:0006508">
    <property type="term" value="P:proteolysis"/>
    <property type="evidence" value="ECO:0007669"/>
    <property type="project" value="UniProtKB-KW"/>
</dbReference>
<dbReference type="PROSITE" id="PS00138">
    <property type="entry name" value="SUBTILASE_SER"/>
    <property type="match status" value="1"/>
</dbReference>
<proteinExistence type="inferred from homology"/>
<sequence>MKNFTLPGVEAKSLYLLIILLVFNLNLSAQQHCKTGMVTIKVTEEVASQLNETLRNMSETVVQTGNPEIDKLSSEYSCQKITRLFPFNPRFDQKHRKYGLHQWFTLRIDEGASIEDVVKSYEGLEYVEIAEPVMIPDYEEPVESLIDYSEAGTLPQGTNDPLFHLQYSFENTTMNDGGDVGILPTWKQNTGNKAVIVAVIDGGIEKTHPDLKQNLWVNEDEIPNNGIDDDNNGYKDDYNGYGFGERKGDYTPDGHGTHVGGTVGASSNNGIGVAGLAGGSGDKPGVQLMSCATFSPNGNGGFQESFIYAADNGAVIAQNSWSFRTPNIYLPSYEVAINYFINEAGKDEFGNQVGPMAGGLVMFSAGNSNTKERIFPSYLDQVIAVAATDNEDKRAGFSNYGDWVDISAPGVSIASTYINNSYAYSSGTSMSCPHVSGVAALMVSAFGKQGFTPEKVKALMYSSADNIDARNPDFVGSLGWGRLNAQKGFKASVNRGAILSFQFEELILEDIYFGTSKPISLVVGNLGLEQLNISKIESESGVFKKIKFNKSPLRSFFRTEINFEFIPNASGPFSEKLMIYSNDENDPVKEIIVSGNVLSAPILTLNDFYEDVVIDNSTIDEFRFDFKNTGNVKLTYKLSLVGPQGDGYPINTIVNITGETPVNTEDQVRMKIDARGVPRGTYNYGVRFETNEPVDNVDTLFFDVKVLGPELVVLSEKSSISVNKGVDKEFSFGVKNIGELPAKPSVIHQPGGYGFGDEKVFYSNGFEKLSLDETTPIEIYNSGKAIVSDEHPFEGEKHLRVFELSEYDQYRMPLNELNPYVYANPTMVKINMRIVGDNPWSVEFVDDNWPGAYAYFDPSDGSLEFYYLYDNYQAETITIPNAFVPGEYFELAVTNFEGSFQKLLINGKVVAKLQTFFGVSKLYLTSTYNGDGYVDIDNYINVYGGYRTSDYSFLDFEFPASINPGEEALVTGKINTENATSGVFYKDIFMLSGNKPSLSHTAKIELFDDEKIEVSPTEIYQKVYFNNDTLRYVDVENTGGKDLWVNMNFSDQFDQSDKKETVVLYQQFQSLFSFDAWYFIDNSGSGIVWGTQSDHGQEIPDNLKCIEFSYGSGLWYSDIIEGAVGDLDTEVISPEVIVNTNEVTVSYLTTHGNGLGGNVMDLDISYDNGQTWNNVLRWDDYRVRHECERVEVDLKPILGEERKFKLRWHSYGIGYASEGYLDEIKIVAKESALVSNNSGGVFLPIGAIKTFPLSINSTDVKDGDYLVKSEVITSGEEFSQNFDLNIEVLGPGIPIIDQSYFDFSIGHGTDVSQQVIITNKGQSPVKLDFEYNLPPEAKLNFKEEILSEDFDDLETGAIKQKHEIIANDRVIIDNIDPYTPNNHLVMKATGSIRSEVYPTIEYPTDSVSSFSMFIKTDLINYAWYLSTNNNNSRIFTEDIEFGSRSLSIDNEKLLEYGDEKGYKHIVLTYNKTTKENKIYYNGKLIKTILDYRQPIFYFNFANRYLIEDTDEAKIDNIELINGKPKFPIVRSETQILNLNPGESKPVNLIVDAGRLNIGEFNEILKASYMGYELESLDINFDFEVIDEPCKINSKTNQTMTGNVSASSFASEWQIANRAADGLPYTKWHSTFDTEQYYDVDLGKVNMIDSVRILWDYNYASSFDILVRSSKSEEWTKWYSKINNTEQLTELSLTQINARYVRLKLNSPATVFGYSLFEFELFGGCAEGDPILTTIDITPEYYSLAPGEELQYQFTAKDQFGKEYIPSNATWGASGNVNIDSETGVLTGLMDGEYEVTLTADGITKSVAGSVVSNGCSVSLVGSLSLNKPSVASSEESLIFEAEMANDGNLKSDWRSKFADNQWWYVELGDTYNIHEINIDWGVNFATWYELQYRDSDGIWRVFYKDLSADGGNDQIDFDGSVSTDAIRLWSFTRSGPWGFNINEIEVYGVCTPSTESASMMNMAVLAYPNPPQDVVNLKVNNNKDGLWTVELYDSQYNSYGSSEVMLNSDDFAELPFKFGGLYRGTYFLKLTDYDGEVTVLKILKE</sequence>
<dbReference type="Pfam" id="PF16361">
    <property type="entry name" value="Peptidase_S8_N"/>
    <property type="match status" value="1"/>
</dbReference>
<dbReference type="KEGG" id="fpf:DCC35_18145"/>
<dbReference type="PANTHER" id="PTHR43399">
    <property type="entry name" value="SUBTILISIN-RELATED"/>
    <property type="match status" value="1"/>
</dbReference>
<evidence type="ECO:0000313" key="7">
    <source>
        <dbReference type="EMBL" id="QCK16515.1"/>
    </source>
</evidence>
<dbReference type="PROSITE" id="PS50022">
    <property type="entry name" value="FA58C_3"/>
    <property type="match status" value="2"/>
</dbReference>
<dbReference type="PROSITE" id="PS00137">
    <property type="entry name" value="SUBTILASE_HIS"/>
    <property type="match status" value="1"/>
</dbReference>
<dbReference type="Pfam" id="PF00754">
    <property type="entry name" value="F5_F8_type_C"/>
    <property type="match status" value="1"/>
</dbReference>
<dbReference type="Gene3D" id="2.60.40.1080">
    <property type="match status" value="1"/>
</dbReference>
<feature type="domain" description="F5/8 type C" evidence="6">
    <location>
        <begin position="1585"/>
        <end position="1723"/>
    </location>
</feature>
<evidence type="ECO:0000256" key="2">
    <source>
        <dbReference type="ARBA" id="ARBA00022670"/>
    </source>
</evidence>
<feature type="active site" description="Charge relay system" evidence="5">
    <location>
        <position position="429"/>
    </location>
</feature>
<dbReference type="InterPro" id="IPR036852">
    <property type="entry name" value="Peptidase_S8/S53_dom_sf"/>
</dbReference>
<dbReference type="RefSeq" id="WP_137092104.1">
    <property type="nucleotide sequence ID" value="NZ_CP028923.1"/>
</dbReference>
<dbReference type="OrthoDB" id="9770043at2"/>
<dbReference type="Proteomes" id="UP000298616">
    <property type="component" value="Chromosome"/>
</dbReference>
<accession>A0A4D7K0R0</accession>
<keyword evidence="4 5" id="KW-0720">Serine protease</keyword>
<dbReference type="InterPro" id="IPR032304">
    <property type="entry name" value="Peptidase_S8_N"/>
</dbReference>
<dbReference type="Gene3D" id="3.40.50.200">
    <property type="entry name" value="Peptidase S8/S53 domain"/>
    <property type="match status" value="1"/>
</dbReference>
<reference evidence="7 8" key="1">
    <citation type="submission" date="2018-04" db="EMBL/GenBank/DDBJ databases">
        <title>Complete genome uncultured novel isolate.</title>
        <authorList>
            <person name="Merlino G."/>
        </authorList>
    </citation>
    <scope>NUCLEOTIDE SEQUENCE [LARGE SCALE GENOMIC DNA]</scope>
    <source>
        <strain evidence="8">R1DC9</strain>
    </source>
</reference>
<dbReference type="PRINTS" id="PR00723">
    <property type="entry name" value="SUBTILISIN"/>
</dbReference>
<dbReference type="InterPro" id="IPR051048">
    <property type="entry name" value="Peptidase_S8/S53_subtilisin"/>
</dbReference>
<organism evidence="7 8">
    <name type="scientific">Mangrovivirga cuniculi</name>
    <dbReference type="NCBI Taxonomy" id="2715131"/>
    <lineage>
        <taxon>Bacteria</taxon>
        <taxon>Pseudomonadati</taxon>
        <taxon>Bacteroidota</taxon>
        <taxon>Cytophagia</taxon>
        <taxon>Cytophagales</taxon>
        <taxon>Mangrovivirgaceae</taxon>
        <taxon>Mangrovivirga</taxon>
    </lineage>
</organism>
<evidence type="ECO:0000259" key="6">
    <source>
        <dbReference type="PROSITE" id="PS50022"/>
    </source>
</evidence>
<evidence type="ECO:0000256" key="3">
    <source>
        <dbReference type="ARBA" id="ARBA00022801"/>
    </source>
</evidence>
<dbReference type="Pfam" id="PF22633">
    <property type="entry name" value="F5_F8_type_C_2"/>
    <property type="match status" value="1"/>
</dbReference>
<dbReference type="PANTHER" id="PTHR43399:SF4">
    <property type="entry name" value="CELL WALL-ASSOCIATED PROTEASE"/>
    <property type="match status" value="1"/>
</dbReference>
<gene>
    <name evidence="7" type="ORF">DCC35_18145</name>
</gene>
<dbReference type="InterPro" id="IPR013783">
    <property type="entry name" value="Ig-like_fold"/>
</dbReference>
<comment type="similarity">
    <text evidence="1 5">Belongs to the peptidase S8 family.</text>
</comment>
<dbReference type="InterPro" id="IPR000421">
    <property type="entry name" value="FA58C"/>
</dbReference>
<keyword evidence="3 5" id="KW-0378">Hydrolase</keyword>
<dbReference type="GO" id="GO:0004252">
    <property type="term" value="F:serine-type endopeptidase activity"/>
    <property type="evidence" value="ECO:0007669"/>
    <property type="project" value="UniProtKB-UniRule"/>
</dbReference>
<evidence type="ECO:0000256" key="4">
    <source>
        <dbReference type="ARBA" id="ARBA00022825"/>
    </source>
</evidence>
<dbReference type="InterPro" id="IPR022398">
    <property type="entry name" value="Peptidase_S8_His-AS"/>
</dbReference>
<dbReference type="InterPro" id="IPR000209">
    <property type="entry name" value="Peptidase_S8/S53_dom"/>
</dbReference>
<feature type="domain" description="F5/8 type C" evidence="6">
    <location>
        <begin position="1812"/>
        <end position="1949"/>
    </location>
</feature>
<protein>
    <recommendedName>
        <fullName evidence="6">F5/8 type C domain-containing protein</fullName>
    </recommendedName>
</protein>
<dbReference type="Gene3D" id="2.60.40.10">
    <property type="entry name" value="Immunoglobulins"/>
    <property type="match status" value="1"/>
</dbReference>
<keyword evidence="2 5" id="KW-0645">Protease</keyword>
<dbReference type="InterPro" id="IPR015500">
    <property type="entry name" value="Peptidase_S8_subtilisin-rel"/>
</dbReference>
<evidence type="ECO:0000313" key="8">
    <source>
        <dbReference type="Proteomes" id="UP000298616"/>
    </source>
</evidence>